<reference evidence="1 2" key="1">
    <citation type="journal article" date="2012" name="PLoS Pathog.">
        <title>Diverse lifestyles and strategies of plant pathogenesis encoded in the genomes of eighteen Dothideomycetes fungi.</title>
        <authorList>
            <person name="Ohm R.A."/>
            <person name="Feau N."/>
            <person name="Henrissat B."/>
            <person name="Schoch C.L."/>
            <person name="Horwitz B.A."/>
            <person name="Barry K.W."/>
            <person name="Condon B.J."/>
            <person name="Copeland A.C."/>
            <person name="Dhillon B."/>
            <person name="Glaser F."/>
            <person name="Hesse C.N."/>
            <person name="Kosti I."/>
            <person name="LaButti K."/>
            <person name="Lindquist E.A."/>
            <person name="Lucas S."/>
            <person name="Salamov A.A."/>
            <person name="Bradshaw R.E."/>
            <person name="Ciuffetti L."/>
            <person name="Hamelin R.C."/>
            <person name="Kema G.H.J."/>
            <person name="Lawrence C."/>
            <person name="Scott J.A."/>
            <person name="Spatafora J.W."/>
            <person name="Turgeon B.G."/>
            <person name="de Wit P.J.G.M."/>
            <person name="Zhong S."/>
            <person name="Goodwin S.B."/>
            <person name="Grigoriev I.V."/>
        </authorList>
    </citation>
    <scope>NUCLEOTIDE SEQUENCE [LARGE SCALE GENOMIC DNA]</scope>
    <source>
        <strain evidence="2">ND90Pr / ATCC 201652</strain>
    </source>
</reference>
<dbReference type="KEGG" id="bsc:COCSADRAFT_223312"/>
<dbReference type="HOGENOM" id="CLU_2984414_0_0_1"/>
<reference evidence="2" key="2">
    <citation type="journal article" date="2013" name="PLoS Genet.">
        <title>Comparative genome structure, secondary metabolite, and effector coding capacity across Cochliobolus pathogens.</title>
        <authorList>
            <person name="Condon B.J."/>
            <person name="Leng Y."/>
            <person name="Wu D."/>
            <person name="Bushley K.E."/>
            <person name="Ohm R.A."/>
            <person name="Otillar R."/>
            <person name="Martin J."/>
            <person name="Schackwitz W."/>
            <person name="Grimwood J."/>
            <person name="MohdZainudin N."/>
            <person name="Xue C."/>
            <person name="Wang R."/>
            <person name="Manning V.A."/>
            <person name="Dhillon B."/>
            <person name="Tu Z.J."/>
            <person name="Steffenson B.J."/>
            <person name="Salamov A."/>
            <person name="Sun H."/>
            <person name="Lowry S."/>
            <person name="LaButti K."/>
            <person name="Han J."/>
            <person name="Copeland A."/>
            <person name="Lindquist E."/>
            <person name="Barry K."/>
            <person name="Schmutz J."/>
            <person name="Baker S.E."/>
            <person name="Ciuffetti L.M."/>
            <person name="Grigoriev I.V."/>
            <person name="Zhong S."/>
            <person name="Turgeon B.G."/>
        </authorList>
    </citation>
    <scope>NUCLEOTIDE SEQUENCE [LARGE SCALE GENOMIC DNA]</scope>
    <source>
        <strain evidence="2">ND90Pr / ATCC 201652</strain>
    </source>
</reference>
<dbReference type="Proteomes" id="UP000016934">
    <property type="component" value="Unassembled WGS sequence"/>
</dbReference>
<dbReference type="EMBL" id="KB445646">
    <property type="protein sequence ID" value="EMD62680.1"/>
    <property type="molecule type" value="Genomic_DNA"/>
</dbReference>
<sequence length="72" mass="8210">MVAWFLTSSLSQALLHLPGTHLAFLSEWSIKAVEMLTLLLMVLTPIYIRYPAASLHSYTIATSRRRIVCELY</sequence>
<gene>
    <name evidence="1" type="ORF">COCSADRAFT_223312</name>
</gene>
<proteinExistence type="predicted"/>
<evidence type="ECO:0000313" key="2">
    <source>
        <dbReference type="Proteomes" id="UP000016934"/>
    </source>
</evidence>
<accession>M2SK41</accession>
<keyword evidence="2" id="KW-1185">Reference proteome</keyword>
<dbReference type="AlphaFoldDB" id="M2SK41"/>
<organism evidence="1 2">
    <name type="scientific">Cochliobolus sativus (strain ND90Pr / ATCC 201652)</name>
    <name type="common">Common root rot and spot blotch fungus</name>
    <name type="synonym">Bipolaris sorokiniana</name>
    <dbReference type="NCBI Taxonomy" id="665912"/>
    <lineage>
        <taxon>Eukaryota</taxon>
        <taxon>Fungi</taxon>
        <taxon>Dikarya</taxon>
        <taxon>Ascomycota</taxon>
        <taxon>Pezizomycotina</taxon>
        <taxon>Dothideomycetes</taxon>
        <taxon>Pleosporomycetidae</taxon>
        <taxon>Pleosporales</taxon>
        <taxon>Pleosporineae</taxon>
        <taxon>Pleosporaceae</taxon>
        <taxon>Bipolaris</taxon>
    </lineage>
</organism>
<dbReference type="RefSeq" id="XP_007701994.1">
    <property type="nucleotide sequence ID" value="XM_007703804.1"/>
</dbReference>
<protein>
    <submittedName>
        <fullName evidence="1">Uncharacterized protein</fullName>
    </submittedName>
</protein>
<dbReference type="GeneID" id="19134632"/>
<evidence type="ECO:0000313" key="1">
    <source>
        <dbReference type="EMBL" id="EMD62680.1"/>
    </source>
</evidence>
<name>M2SK41_COCSN</name>